<evidence type="ECO:0000256" key="1">
    <source>
        <dbReference type="SAM" id="Phobius"/>
    </source>
</evidence>
<evidence type="ECO:0000313" key="2">
    <source>
        <dbReference type="EMBL" id="TFK36711.1"/>
    </source>
</evidence>
<gene>
    <name evidence="2" type="ORF">BDQ12DRAFT_736793</name>
</gene>
<organism evidence="2 3">
    <name type="scientific">Crucibulum laeve</name>
    <dbReference type="NCBI Taxonomy" id="68775"/>
    <lineage>
        <taxon>Eukaryota</taxon>
        <taxon>Fungi</taxon>
        <taxon>Dikarya</taxon>
        <taxon>Basidiomycota</taxon>
        <taxon>Agaricomycotina</taxon>
        <taxon>Agaricomycetes</taxon>
        <taxon>Agaricomycetidae</taxon>
        <taxon>Agaricales</taxon>
        <taxon>Agaricineae</taxon>
        <taxon>Nidulariaceae</taxon>
        <taxon>Crucibulum</taxon>
    </lineage>
</organism>
<dbReference type="OrthoDB" id="3364107at2759"/>
<protein>
    <recommendedName>
        <fullName evidence="4">MARVEL domain-containing protein</fullName>
    </recommendedName>
</protein>
<evidence type="ECO:0000313" key="3">
    <source>
        <dbReference type="Proteomes" id="UP000308652"/>
    </source>
</evidence>
<keyword evidence="1" id="KW-1133">Transmembrane helix</keyword>
<reference evidence="2 3" key="1">
    <citation type="journal article" date="2019" name="Nat. Ecol. Evol.">
        <title>Megaphylogeny resolves global patterns of mushroom evolution.</title>
        <authorList>
            <person name="Varga T."/>
            <person name="Krizsan K."/>
            <person name="Foldi C."/>
            <person name="Dima B."/>
            <person name="Sanchez-Garcia M."/>
            <person name="Sanchez-Ramirez S."/>
            <person name="Szollosi G.J."/>
            <person name="Szarkandi J.G."/>
            <person name="Papp V."/>
            <person name="Albert L."/>
            <person name="Andreopoulos W."/>
            <person name="Angelini C."/>
            <person name="Antonin V."/>
            <person name="Barry K.W."/>
            <person name="Bougher N.L."/>
            <person name="Buchanan P."/>
            <person name="Buyck B."/>
            <person name="Bense V."/>
            <person name="Catcheside P."/>
            <person name="Chovatia M."/>
            <person name="Cooper J."/>
            <person name="Damon W."/>
            <person name="Desjardin D."/>
            <person name="Finy P."/>
            <person name="Geml J."/>
            <person name="Haridas S."/>
            <person name="Hughes K."/>
            <person name="Justo A."/>
            <person name="Karasinski D."/>
            <person name="Kautmanova I."/>
            <person name="Kiss B."/>
            <person name="Kocsube S."/>
            <person name="Kotiranta H."/>
            <person name="LaButti K.M."/>
            <person name="Lechner B.E."/>
            <person name="Liimatainen K."/>
            <person name="Lipzen A."/>
            <person name="Lukacs Z."/>
            <person name="Mihaltcheva S."/>
            <person name="Morgado L.N."/>
            <person name="Niskanen T."/>
            <person name="Noordeloos M.E."/>
            <person name="Ohm R.A."/>
            <person name="Ortiz-Santana B."/>
            <person name="Ovrebo C."/>
            <person name="Racz N."/>
            <person name="Riley R."/>
            <person name="Savchenko A."/>
            <person name="Shiryaev A."/>
            <person name="Soop K."/>
            <person name="Spirin V."/>
            <person name="Szebenyi C."/>
            <person name="Tomsovsky M."/>
            <person name="Tulloss R.E."/>
            <person name="Uehling J."/>
            <person name="Grigoriev I.V."/>
            <person name="Vagvolgyi C."/>
            <person name="Papp T."/>
            <person name="Martin F.M."/>
            <person name="Miettinen O."/>
            <person name="Hibbett D.S."/>
            <person name="Nagy L.G."/>
        </authorList>
    </citation>
    <scope>NUCLEOTIDE SEQUENCE [LARGE SCALE GENOMIC DNA]</scope>
    <source>
        <strain evidence="2 3">CBS 166.37</strain>
    </source>
</reference>
<evidence type="ECO:0008006" key="4">
    <source>
        <dbReference type="Google" id="ProtNLM"/>
    </source>
</evidence>
<keyword evidence="1" id="KW-0812">Transmembrane</keyword>
<feature type="transmembrane region" description="Helical" evidence="1">
    <location>
        <begin position="75"/>
        <end position="102"/>
    </location>
</feature>
<dbReference type="AlphaFoldDB" id="A0A5C3M6G6"/>
<dbReference type="STRING" id="68775.A0A5C3M6G6"/>
<sequence>MGNSMYYARNLVLCLSLIFAIAVLGLSASWINATREVAITDFEILALVTSSLTVVLASLWLVVGQLRKNATFTRIATELCLIFVLWSLWLSTGALVVVWSSLLYPFKCADFTPTGKSFCNQFFGIEGLSFLNFVLLKVYWWTLLIMTLRSNEAVAWTTSVRHADFFSGNVPASNEFPDTSVANVIPQSFATRQYQVPAQANMFVMPAMGTGANMNASTTNIGAGTQNHPGHAEV</sequence>
<feature type="transmembrane region" description="Helical" evidence="1">
    <location>
        <begin position="44"/>
        <end position="63"/>
    </location>
</feature>
<proteinExistence type="predicted"/>
<keyword evidence="3" id="KW-1185">Reference proteome</keyword>
<feature type="transmembrane region" description="Helical" evidence="1">
    <location>
        <begin position="122"/>
        <end position="140"/>
    </location>
</feature>
<keyword evidence="1" id="KW-0472">Membrane</keyword>
<name>A0A5C3M6G6_9AGAR</name>
<dbReference type="Proteomes" id="UP000308652">
    <property type="component" value="Unassembled WGS sequence"/>
</dbReference>
<accession>A0A5C3M6G6</accession>
<dbReference type="EMBL" id="ML213612">
    <property type="protein sequence ID" value="TFK36711.1"/>
    <property type="molecule type" value="Genomic_DNA"/>
</dbReference>